<reference evidence="2 3" key="1">
    <citation type="submission" date="2014-09" db="EMBL/GenBank/DDBJ databases">
        <title>Draft genome sequence of Streptomyces natalensis ATCC 27448, producer of the antifungal pimaricin.</title>
        <authorList>
            <person name="Mendes M.V."/>
            <person name="Beites T."/>
            <person name="Pires S."/>
            <person name="Santos C.L."/>
            <person name="Moradas-Ferreira P."/>
        </authorList>
    </citation>
    <scope>NUCLEOTIDE SEQUENCE [LARGE SCALE GENOMIC DNA]</scope>
    <source>
        <strain evidence="2 3">ATCC 27448</strain>
    </source>
</reference>
<gene>
    <name evidence="2" type="ORF">SNA_01465</name>
</gene>
<dbReference type="Proteomes" id="UP000032458">
    <property type="component" value="Unassembled WGS sequence"/>
</dbReference>
<keyword evidence="1" id="KW-1133">Transmembrane helix</keyword>
<evidence type="ECO:0000313" key="2">
    <source>
        <dbReference type="EMBL" id="KIZ19239.1"/>
    </source>
</evidence>
<accession>A0A0D7CSM4</accession>
<sequence>MDGSTIIPITIILIAFASVVAIVASYFKLQRHRADAAALAEYRKLAEQVAAGQQAMNERLAELTDRVKAVEKLLQSVG</sequence>
<name>A0A0D7CSM4_9ACTN</name>
<keyword evidence="3" id="KW-1185">Reference proteome</keyword>
<keyword evidence="1" id="KW-0812">Transmembrane</keyword>
<dbReference type="RefSeq" id="WP_030068353.1">
    <property type="nucleotide sequence ID" value="NZ_JRKI01000003.1"/>
</dbReference>
<evidence type="ECO:0000256" key="1">
    <source>
        <dbReference type="SAM" id="Phobius"/>
    </source>
</evidence>
<dbReference type="EMBL" id="JRKI01000003">
    <property type="protein sequence ID" value="KIZ19239.1"/>
    <property type="molecule type" value="Genomic_DNA"/>
</dbReference>
<feature type="transmembrane region" description="Helical" evidence="1">
    <location>
        <begin position="6"/>
        <end position="27"/>
    </location>
</feature>
<proteinExistence type="predicted"/>
<dbReference type="PATRIC" id="fig|1240678.4.peg.318"/>
<keyword evidence="1" id="KW-0472">Membrane</keyword>
<comment type="caution">
    <text evidence="2">The sequence shown here is derived from an EMBL/GenBank/DDBJ whole genome shotgun (WGS) entry which is preliminary data.</text>
</comment>
<dbReference type="AlphaFoldDB" id="A0A0D7CSM4"/>
<organism evidence="2 3">
    <name type="scientific">Streptomyces natalensis ATCC 27448</name>
    <dbReference type="NCBI Taxonomy" id="1240678"/>
    <lineage>
        <taxon>Bacteria</taxon>
        <taxon>Bacillati</taxon>
        <taxon>Actinomycetota</taxon>
        <taxon>Actinomycetes</taxon>
        <taxon>Kitasatosporales</taxon>
        <taxon>Streptomycetaceae</taxon>
        <taxon>Streptomyces</taxon>
    </lineage>
</organism>
<protein>
    <submittedName>
        <fullName evidence="2">Uncharacterized protein</fullName>
    </submittedName>
</protein>
<evidence type="ECO:0000313" key="3">
    <source>
        <dbReference type="Proteomes" id="UP000032458"/>
    </source>
</evidence>